<sequence length="62" mass="6851">MSLQLMMLALGLMLIFEGIGPLCFPKKWRQYLAEISAQNQSVLRRLGGSLVTAGLVLLIIFS</sequence>
<keyword evidence="1" id="KW-0472">Membrane</keyword>
<gene>
    <name evidence="2" type="ORF">HC757_08825</name>
</gene>
<name>A0A972JIP5_9GAMM</name>
<protein>
    <submittedName>
        <fullName evidence="2">DUF2065 domain-containing protein</fullName>
    </submittedName>
</protein>
<evidence type="ECO:0000256" key="1">
    <source>
        <dbReference type="SAM" id="Phobius"/>
    </source>
</evidence>
<evidence type="ECO:0000313" key="3">
    <source>
        <dbReference type="Proteomes" id="UP000737113"/>
    </source>
</evidence>
<accession>A0A972JIP5</accession>
<keyword evidence="1" id="KW-1133">Transmembrane helix</keyword>
<organism evidence="2 3">
    <name type="scientific">Shewanella salipaludis</name>
    <dbReference type="NCBI Taxonomy" id="2723052"/>
    <lineage>
        <taxon>Bacteria</taxon>
        <taxon>Pseudomonadati</taxon>
        <taxon>Pseudomonadota</taxon>
        <taxon>Gammaproteobacteria</taxon>
        <taxon>Alteromonadales</taxon>
        <taxon>Shewanellaceae</taxon>
        <taxon>Shewanella</taxon>
    </lineage>
</organism>
<dbReference type="PANTHER" id="PTHR38602:SF1">
    <property type="entry name" value="INNER MEMBRANE PROTEIN"/>
    <property type="match status" value="1"/>
</dbReference>
<feature type="transmembrane region" description="Helical" evidence="1">
    <location>
        <begin position="6"/>
        <end position="24"/>
    </location>
</feature>
<dbReference type="PANTHER" id="PTHR38602">
    <property type="entry name" value="INNER MEMBRANE PROTEIN-RELATED"/>
    <property type="match status" value="1"/>
</dbReference>
<proteinExistence type="predicted"/>
<evidence type="ECO:0000313" key="2">
    <source>
        <dbReference type="EMBL" id="NMH65273.1"/>
    </source>
</evidence>
<comment type="caution">
    <text evidence="2">The sequence shown here is derived from an EMBL/GenBank/DDBJ whole genome shotgun (WGS) entry which is preliminary data.</text>
</comment>
<dbReference type="Pfam" id="PF09838">
    <property type="entry name" value="DUF2065"/>
    <property type="match status" value="1"/>
</dbReference>
<reference evidence="2" key="1">
    <citation type="submission" date="2020-04" db="EMBL/GenBank/DDBJ databases">
        <title>Description of Shewanella salipaludis sp. nov., isolated from a salt marsh.</title>
        <authorList>
            <person name="Park S."/>
            <person name="Yoon J.-H."/>
        </authorList>
    </citation>
    <scope>NUCLEOTIDE SEQUENCE</scope>
    <source>
        <strain evidence="2">SHSM-M6</strain>
    </source>
</reference>
<dbReference type="Proteomes" id="UP000737113">
    <property type="component" value="Unassembled WGS sequence"/>
</dbReference>
<keyword evidence="3" id="KW-1185">Reference proteome</keyword>
<dbReference type="AlphaFoldDB" id="A0A972JIP5"/>
<dbReference type="InterPro" id="IPR019201">
    <property type="entry name" value="DUF2065"/>
</dbReference>
<keyword evidence="1" id="KW-0812">Transmembrane</keyword>
<feature type="transmembrane region" description="Helical" evidence="1">
    <location>
        <begin position="45"/>
        <end position="61"/>
    </location>
</feature>
<dbReference type="EMBL" id="JAAXYH010000005">
    <property type="protein sequence ID" value="NMH65273.1"/>
    <property type="molecule type" value="Genomic_DNA"/>
</dbReference>
<dbReference type="RefSeq" id="WP_169563981.1">
    <property type="nucleotide sequence ID" value="NZ_JAAXYH010000005.1"/>
</dbReference>